<dbReference type="GO" id="GO:0004519">
    <property type="term" value="F:endonuclease activity"/>
    <property type="evidence" value="ECO:0007669"/>
    <property type="project" value="UniProtKB-KW"/>
</dbReference>
<evidence type="ECO:0000313" key="2">
    <source>
        <dbReference type="EMBL" id="QIV85366.1"/>
    </source>
</evidence>
<keyword evidence="2" id="KW-0255">Endonuclease</keyword>
<sequence length="468" mass="51639">MIEHMFESRGATAHLDAARDQLRAERVAVALKVIEAGRFALARMVELGHAFEDLIVDDWELAAAELGAELGISRGRACTLITQGRDLLTRLPRFADIFATGTVDLRVLRVILHRTALITDPDIMSVIDAHLAQAAPAWNARSDERITELVDWMVIDVDPEAVRRARESRRARAITVEPVGDGMVEIHGRVDAAKGAVFDQRLDELARTTCPDDPRTFDERRADAIDLPALGATALPCECGRDTCPAAGTEAPAGHIVLHLHGDRDTVEGRSDRPALLPGYGPIPAEQVRRMAPRAEVRPVPTATDLGTEGGYQPSRKLTEFISCRDLTCRWPGCNIPAGRCDIDHSVPWPYGPTHPSNTKLYCRIHHLMKTFHCGPQGWRDQQHPDGTITFTAPNGRVYTTKPDGALFFPQLDTPTATLVMPPAPPPSRHRELAAPRRTRTRAQNLAYRIAHERALNRADIEANPPPF</sequence>
<dbReference type="AlphaFoldDB" id="A0A6H0SDZ1"/>
<dbReference type="Proteomes" id="UP000501849">
    <property type="component" value="Chromosome"/>
</dbReference>
<dbReference type="Pfam" id="PF02720">
    <property type="entry name" value="DUF222"/>
    <property type="match status" value="1"/>
</dbReference>
<dbReference type="CDD" id="cd00085">
    <property type="entry name" value="HNHc"/>
    <property type="match status" value="1"/>
</dbReference>
<dbReference type="KEGG" id="mfre:EXE63_16805"/>
<accession>A0A6H0SDZ1</accession>
<dbReference type="InterPro" id="IPR003870">
    <property type="entry name" value="DUF222"/>
</dbReference>
<evidence type="ECO:0000313" key="3">
    <source>
        <dbReference type="Proteomes" id="UP000501849"/>
    </source>
</evidence>
<reference evidence="2 3" key="1">
    <citation type="submission" date="2019-04" db="EMBL/GenBank/DDBJ databases">
        <title>Draft, Whole-Genome Sequence of the Anthracene-degrading Mycobacterium frederiksbergense LB501T, Isolated from a Polycyclic Aromatic Hydrocarbon (PAH)-Contaminated Soil.</title>
        <authorList>
            <person name="Augelletti F."/>
        </authorList>
    </citation>
    <scope>NUCLEOTIDE SEQUENCE [LARGE SCALE GENOMIC DNA]</scope>
    <source>
        <strain evidence="2 3">LB 501T</strain>
    </source>
</reference>
<dbReference type="EMBL" id="CP038799">
    <property type="protein sequence ID" value="QIV85366.1"/>
    <property type="molecule type" value="Genomic_DNA"/>
</dbReference>
<gene>
    <name evidence="2" type="ORF">EXE63_16805</name>
</gene>
<name>A0A6H0SDZ1_9MYCO</name>
<evidence type="ECO:0000259" key="1">
    <source>
        <dbReference type="Pfam" id="PF02720"/>
    </source>
</evidence>
<keyword evidence="3" id="KW-1185">Reference proteome</keyword>
<dbReference type="InterPro" id="IPR003615">
    <property type="entry name" value="HNH_nuc"/>
</dbReference>
<protein>
    <submittedName>
        <fullName evidence="2">HNH endonuclease</fullName>
    </submittedName>
</protein>
<feature type="domain" description="DUF222" evidence="1">
    <location>
        <begin position="44"/>
        <end position="326"/>
    </location>
</feature>
<keyword evidence="2" id="KW-0378">Hydrolase</keyword>
<proteinExistence type="predicted"/>
<keyword evidence="2" id="KW-0540">Nuclease</keyword>
<organism evidence="2 3">
    <name type="scientific">Mycolicibacterium frederiksbergense</name>
    <dbReference type="NCBI Taxonomy" id="117567"/>
    <lineage>
        <taxon>Bacteria</taxon>
        <taxon>Bacillati</taxon>
        <taxon>Actinomycetota</taxon>
        <taxon>Actinomycetes</taxon>
        <taxon>Mycobacteriales</taxon>
        <taxon>Mycobacteriaceae</taxon>
        <taxon>Mycolicibacterium</taxon>
    </lineage>
</organism>